<dbReference type="CDD" id="cd08563">
    <property type="entry name" value="GDPD_TtGDE_like"/>
    <property type="match status" value="1"/>
</dbReference>
<name>A0A1E9PRU9_9LACT</name>
<evidence type="ECO:0000313" key="2">
    <source>
        <dbReference type="EMBL" id="MCY3087809.1"/>
    </source>
</evidence>
<dbReference type="SUPFAM" id="SSF51695">
    <property type="entry name" value="PLC-like phosphodiesterases"/>
    <property type="match status" value="1"/>
</dbReference>
<dbReference type="GO" id="GO:0008081">
    <property type="term" value="F:phosphoric diester hydrolase activity"/>
    <property type="evidence" value="ECO:0007669"/>
    <property type="project" value="InterPro"/>
</dbReference>
<organism evidence="2 5">
    <name type="scientific">Aerococcus mictus</name>
    <dbReference type="NCBI Taxonomy" id="2976810"/>
    <lineage>
        <taxon>Bacteria</taxon>
        <taxon>Bacillati</taxon>
        <taxon>Bacillota</taxon>
        <taxon>Bacilli</taxon>
        <taxon>Lactobacillales</taxon>
        <taxon>Aerococcaceae</taxon>
        <taxon>Aerococcus</taxon>
    </lineage>
</organism>
<evidence type="ECO:0000259" key="1">
    <source>
        <dbReference type="PROSITE" id="PS51704"/>
    </source>
</evidence>
<dbReference type="EMBL" id="CP145132">
    <property type="protein sequence ID" value="WWC54404.1"/>
    <property type="molecule type" value="Genomic_DNA"/>
</dbReference>
<evidence type="ECO:0000313" key="5">
    <source>
        <dbReference type="Proteomes" id="UP001069047"/>
    </source>
</evidence>
<dbReference type="PROSITE" id="PS51704">
    <property type="entry name" value="GP_PDE"/>
    <property type="match status" value="1"/>
</dbReference>
<reference evidence="3 4" key="1">
    <citation type="journal article" date="2020" name="J. Bacteriol.">
        <title>Aerococcus urinae Isolated from Women with Lower Urinary Tract Symptoms: In Vitro Aggregation and Genome Analysis.</title>
        <authorList>
            <person name="Hilt E.E."/>
            <person name="Putonti C."/>
            <person name="Thomas-White K."/>
            <person name="Lewis A.L."/>
            <person name="Visick K.L."/>
            <person name="Gilbert N.M."/>
            <person name="Wolfe A.J."/>
        </authorList>
    </citation>
    <scope>NUCLEOTIDE SEQUENCE [LARGE SCALE GENOMIC DNA]</scope>
    <source>
        <strain evidence="3 4">UMB1016</strain>
    </source>
</reference>
<sequence>MKLYAHRGYSARYPENTMLSFIKAYEAGADGIECDVQLTLDGQVVICHDERLDRTANARGWLRDYKYADLRGLRFDRLHPQNVNLDLVRIPHLSELLAWAQPLELTLNIELKTGLFPYPGLVEAVVDLVEDYQMQDRVIISSFNHQSILKVKALAPHLACAFLQEDYLENPGTYCAARGVDYYHPDYKLLDPTTVNNLHDHGVKINAWTVDDRKAYRKFKDWGLAGVITNDSHYLESAPVLASY</sequence>
<feature type="domain" description="GP-PDE" evidence="1">
    <location>
        <begin position="1"/>
        <end position="239"/>
    </location>
</feature>
<dbReference type="GO" id="GO:0006629">
    <property type="term" value="P:lipid metabolic process"/>
    <property type="evidence" value="ECO:0007669"/>
    <property type="project" value="InterPro"/>
</dbReference>
<gene>
    <name evidence="3" type="ORF">DBT44_0008465</name>
    <name evidence="2" type="ORF">ODY61_06790</name>
</gene>
<dbReference type="Pfam" id="PF03009">
    <property type="entry name" value="GDPD"/>
    <property type="match status" value="1"/>
</dbReference>
<dbReference type="GeneID" id="86858228"/>
<dbReference type="PANTHER" id="PTHR46211">
    <property type="entry name" value="GLYCEROPHOSPHORYL DIESTER PHOSPHODIESTERASE"/>
    <property type="match status" value="1"/>
</dbReference>
<accession>A0A1E9PRU9</accession>
<dbReference type="InterPro" id="IPR030395">
    <property type="entry name" value="GP_PDE_dom"/>
</dbReference>
<dbReference type="PANTHER" id="PTHR46211:SF1">
    <property type="entry name" value="GLYCEROPHOSPHODIESTER PHOSPHODIESTERASE, CYTOPLASMIC"/>
    <property type="match status" value="1"/>
</dbReference>
<dbReference type="AlphaFoldDB" id="A0A1E9PRU9"/>
<evidence type="ECO:0000313" key="3">
    <source>
        <dbReference type="EMBL" id="WWC54404.1"/>
    </source>
</evidence>
<protein>
    <submittedName>
        <fullName evidence="2">Glycerophosphodiester phosphodiesterase</fullName>
    </submittedName>
</protein>
<accession>A0A9Q4H6X2</accession>
<dbReference type="InterPro" id="IPR017946">
    <property type="entry name" value="PLC-like_Pdiesterase_TIM-brl"/>
</dbReference>
<reference evidence="2" key="2">
    <citation type="submission" date="2022-09" db="EMBL/GenBank/DDBJ databases">
        <title>Aerococcus urinae taxonomy study.</title>
        <authorList>
            <person name="Christensen J."/>
            <person name="Senneby E."/>
        </authorList>
    </citation>
    <scope>NUCLEOTIDE SEQUENCE</scope>
    <source>
        <strain evidence="2">LUND-41-B12</strain>
    </source>
</reference>
<proteinExistence type="predicted"/>
<evidence type="ECO:0000313" key="4">
    <source>
        <dbReference type="Proteomes" id="UP000250354"/>
    </source>
</evidence>
<dbReference type="EMBL" id="JAOTMY010000003">
    <property type="protein sequence ID" value="MCY3087809.1"/>
    <property type="molecule type" value="Genomic_DNA"/>
</dbReference>
<dbReference type="Gene3D" id="3.20.20.190">
    <property type="entry name" value="Phosphatidylinositol (PI) phosphodiesterase"/>
    <property type="match status" value="1"/>
</dbReference>
<dbReference type="Proteomes" id="UP000250354">
    <property type="component" value="Chromosome"/>
</dbReference>
<dbReference type="RefSeq" id="WP_070558287.1">
    <property type="nucleotide sequence ID" value="NZ_CAJHLJ010000004.1"/>
</dbReference>
<dbReference type="Proteomes" id="UP001069047">
    <property type="component" value="Unassembled WGS sequence"/>
</dbReference>
<keyword evidence="4" id="KW-1185">Reference proteome</keyword>
<reference evidence="3" key="3">
    <citation type="submission" date="2024-02" db="EMBL/GenBank/DDBJ databases">
        <authorList>
            <person name="Choi B."/>
        </authorList>
    </citation>
    <scope>NUCLEOTIDE SEQUENCE</scope>
    <source>
        <strain evidence="3">UMB1016</strain>
    </source>
</reference>